<evidence type="ECO:0000256" key="11">
    <source>
        <dbReference type="ARBA" id="ARBA00023055"/>
    </source>
</evidence>
<evidence type="ECO:0000313" key="19">
    <source>
        <dbReference type="Proteomes" id="UP000750711"/>
    </source>
</evidence>
<dbReference type="InterPro" id="IPR042938">
    <property type="entry name" value="Sfh5"/>
</dbReference>
<keyword evidence="4 15" id="KW-0813">Transport</keyword>
<feature type="compositionally biased region" description="Basic and acidic residues" evidence="16">
    <location>
        <begin position="22"/>
        <end position="37"/>
    </location>
</feature>
<dbReference type="EMBL" id="JAGHQM010000018">
    <property type="protein sequence ID" value="KAH0566294.1"/>
    <property type="molecule type" value="Genomic_DNA"/>
</dbReference>
<keyword evidence="7" id="KW-0479">Metal-binding</keyword>
<dbReference type="SUPFAM" id="SSF46938">
    <property type="entry name" value="CRAL/TRIO N-terminal domain"/>
    <property type="match status" value="1"/>
</dbReference>
<dbReference type="PANTHER" id="PTHR47669">
    <property type="entry name" value="PHOSPHATIDYLINOSITOL TRANSFER PROTEIN SFH5"/>
    <property type="match status" value="1"/>
</dbReference>
<dbReference type="SMART" id="SM00516">
    <property type="entry name" value="SEC14"/>
    <property type="match status" value="1"/>
</dbReference>
<dbReference type="GO" id="GO:0005829">
    <property type="term" value="C:cytosol"/>
    <property type="evidence" value="ECO:0007669"/>
    <property type="project" value="TreeGrafter"/>
</dbReference>
<reference evidence="18" key="1">
    <citation type="submission" date="2021-03" db="EMBL/GenBank/DDBJ databases">
        <title>Comparative genomics and phylogenomic investigation of the class Geoglossomycetes provide insights into ecological specialization and systematics.</title>
        <authorList>
            <person name="Melie T."/>
            <person name="Pirro S."/>
            <person name="Miller A.N."/>
            <person name="Quandt A."/>
        </authorList>
    </citation>
    <scope>NUCLEOTIDE SEQUENCE</scope>
    <source>
        <strain evidence="18">CAQ_001_2017</strain>
    </source>
</reference>
<evidence type="ECO:0000256" key="10">
    <source>
        <dbReference type="ARBA" id="ARBA00023004"/>
    </source>
</evidence>
<organism evidence="18 19">
    <name type="scientific">Trichoglossum hirsutum</name>
    <dbReference type="NCBI Taxonomy" id="265104"/>
    <lineage>
        <taxon>Eukaryota</taxon>
        <taxon>Fungi</taxon>
        <taxon>Dikarya</taxon>
        <taxon>Ascomycota</taxon>
        <taxon>Pezizomycotina</taxon>
        <taxon>Geoglossomycetes</taxon>
        <taxon>Geoglossales</taxon>
        <taxon>Geoglossaceae</taxon>
        <taxon>Trichoglossum</taxon>
    </lineage>
</organism>
<dbReference type="AlphaFoldDB" id="A0A9P8LIY2"/>
<protein>
    <recommendedName>
        <fullName evidence="15">Phosphatidylinositol transfer protein SFH5</fullName>
        <shortName evidence="15">PITP SFH5</shortName>
    </recommendedName>
</protein>
<dbReference type="Pfam" id="PF00650">
    <property type="entry name" value="CRAL_TRIO"/>
    <property type="match status" value="1"/>
</dbReference>
<dbReference type="PANTHER" id="PTHR47669:SF1">
    <property type="entry name" value="PHOSPHATIDYLINOSITOL TRANSFER PROTEIN SFH5"/>
    <property type="match status" value="1"/>
</dbReference>
<evidence type="ECO:0000256" key="4">
    <source>
        <dbReference type="ARBA" id="ARBA00022448"/>
    </source>
</evidence>
<evidence type="ECO:0000256" key="2">
    <source>
        <dbReference type="ARBA" id="ARBA00004406"/>
    </source>
</evidence>
<evidence type="ECO:0000256" key="7">
    <source>
        <dbReference type="ARBA" id="ARBA00022723"/>
    </source>
</evidence>
<evidence type="ECO:0000256" key="13">
    <source>
        <dbReference type="ARBA" id="ARBA00024146"/>
    </source>
</evidence>
<gene>
    <name evidence="18" type="ORF">GP486_000320</name>
</gene>
<dbReference type="PROSITE" id="PS50191">
    <property type="entry name" value="CRAL_TRIO"/>
    <property type="match status" value="1"/>
</dbReference>
<comment type="catalytic activity">
    <reaction evidence="13">
        <text>a 1,2-diacyl-sn-glycero-3-phospho-(1D-myo-inositol)(in) = a 1,2-diacyl-sn-glycero-3-phospho-(1D-myo-inositol)(out)</text>
        <dbReference type="Rhea" id="RHEA:38691"/>
        <dbReference type="ChEBI" id="CHEBI:57880"/>
    </reaction>
    <physiologicalReaction direction="left-to-right" evidence="13">
        <dbReference type="Rhea" id="RHEA:38692"/>
    </physiologicalReaction>
</comment>
<accession>A0A9P8LIY2</accession>
<evidence type="ECO:0000313" key="18">
    <source>
        <dbReference type="EMBL" id="KAH0566294.1"/>
    </source>
</evidence>
<dbReference type="Gene3D" id="3.40.525.10">
    <property type="entry name" value="CRAL-TRIO lipid binding domain"/>
    <property type="match status" value="1"/>
</dbReference>
<dbReference type="SUPFAM" id="SSF52087">
    <property type="entry name" value="CRAL/TRIO domain"/>
    <property type="match status" value="1"/>
</dbReference>
<keyword evidence="19" id="KW-1185">Reference proteome</keyword>
<comment type="function">
    <text evidence="14">Non-classical phosphatidylinositol (PtdIns) transfer protein (PITP), which exhibits PtdIns-binding/transfer activity in the absence of detectable PtdCho-binding/transfer activity. Regulates PtdIns(4,5)P2 homeostasis at the plasma membrane. Heme-binding protein that may play a role in organic oxidant-induced stress responses.</text>
</comment>
<dbReference type="GO" id="GO:0005886">
    <property type="term" value="C:plasma membrane"/>
    <property type="evidence" value="ECO:0007669"/>
    <property type="project" value="TreeGrafter"/>
</dbReference>
<dbReference type="GO" id="GO:0032541">
    <property type="term" value="C:cortical endoplasmic reticulum"/>
    <property type="evidence" value="ECO:0007669"/>
    <property type="project" value="TreeGrafter"/>
</dbReference>
<dbReference type="GO" id="GO:0005789">
    <property type="term" value="C:endoplasmic reticulum membrane"/>
    <property type="evidence" value="ECO:0007669"/>
    <property type="project" value="UniProtKB-SubCell"/>
</dbReference>
<keyword evidence="10" id="KW-0408">Iron</keyword>
<keyword evidence="6" id="KW-0349">Heme</keyword>
<sequence>MSNAAKTPSTGSNNDDGPSAVHVEDKAAEAGSSKDEIGLYPDWPPLPKNHPILKFEATLPAVLQSAGANEIWGFRLRHIETDAKRRFQCRNILQKFLRANANNVDRAARQLIETLKWRSEFEAANTVFETFDKSRFERVGYITTIDDPNGDDGKAVITWNVYGSVKDNKETFGDVEGFLRWRVSLMEMAMKELNFCAGRRPIPDYGCGDDPYQITQVHDYLQVSFFRMDPSVRASSKRVIEVFRDHYPEMLARKFFVNVPVLMGWVYGTMKLLLPAATTSKFTFMSYGNQLAKEIGDAIPEVYGGKGAALDNINIAPKLGDKYVKFVENKEDGEGRVSS</sequence>
<feature type="domain" description="CRAL-TRIO" evidence="17">
    <location>
        <begin position="178"/>
        <end position="311"/>
    </location>
</feature>
<evidence type="ECO:0000256" key="6">
    <source>
        <dbReference type="ARBA" id="ARBA00022617"/>
    </source>
</evidence>
<feature type="compositionally biased region" description="Polar residues" evidence="16">
    <location>
        <begin position="1"/>
        <end position="16"/>
    </location>
</feature>
<dbReference type="Proteomes" id="UP000750711">
    <property type="component" value="Unassembled WGS sequence"/>
</dbReference>
<dbReference type="InterPro" id="IPR036865">
    <property type="entry name" value="CRAL-TRIO_dom_sf"/>
</dbReference>
<keyword evidence="5 15" id="KW-0963">Cytoplasm</keyword>
<comment type="subcellular location">
    <subcellularLocation>
        <location evidence="15">Cytoplasm</location>
    </subcellularLocation>
    <subcellularLocation>
        <location evidence="2 15">Endoplasmic reticulum membrane</location>
        <topology evidence="2 15">Peripheral membrane protein</topology>
    </subcellularLocation>
    <subcellularLocation>
        <location evidence="15">Microsome membrane</location>
        <topology evidence="15">Peripheral membrane protein</topology>
    </subcellularLocation>
</comment>
<comment type="cofactor">
    <cofactor evidence="1">
        <name>heme b</name>
        <dbReference type="ChEBI" id="CHEBI:60344"/>
    </cofactor>
</comment>
<dbReference type="GO" id="GO:0008526">
    <property type="term" value="F:phosphatidylinositol transfer activity"/>
    <property type="evidence" value="ECO:0007669"/>
    <property type="project" value="UniProtKB-UniRule"/>
</dbReference>
<evidence type="ECO:0000256" key="16">
    <source>
        <dbReference type="SAM" id="MobiDB-lite"/>
    </source>
</evidence>
<evidence type="ECO:0000256" key="3">
    <source>
        <dbReference type="ARBA" id="ARBA00006667"/>
    </source>
</evidence>
<dbReference type="GO" id="GO:0046872">
    <property type="term" value="F:metal ion binding"/>
    <property type="evidence" value="ECO:0007669"/>
    <property type="project" value="UniProtKB-KW"/>
</dbReference>
<feature type="region of interest" description="Disordered" evidence="16">
    <location>
        <begin position="1"/>
        <end position="39"/>
    </location>
</feature>
<dbReference type="CDD" id="cd00170">
    <property type="entry name" value="SEC14"/>
    <property type="match status" value="1"/>
</dbReference>
<comment type="similarity">
    <text evidence="3 15">Belongs to the SFH5 family.</text>
</comment>
<keyword evidence="11 15" id="KW-0445">Lipid transport</keyword>
<proteinExistence type="inferred from homology"/>
<evidence type="ECO:0000256" key="8">
    <source>
        <dbReference type="ARBA" id="ARBA00022824"/>
    </source>
</evidence>
<dbReference type="GO" id="GO:0043001">
    <property type="term" value="P:Golgi to plasma membrane protein transport"/>
    <property type="evidence" value="ECO:0007669"/>
    <property type="project" value="TreeGrafter"/>
</dbReference>
<evidence type="ECO:0000259" key="17">
    <source>
        <dbReference type="PROSITE" id="PS50191"/>
    </source>
</evidence>
<keyword evidence="9 15" id="KW-0492">Microsome</keyword>
<dbReference type="InterPro" id="IPR001251">
    <property type="entry name" value="CRAL-TRIO_dom"/>
</dbReference>
<evidence type="ECO:0000256" key="15">
    <source>
        <dbReference type="RuleBase" id="RU367059"/>
    </source>
</evidence>
<comment type="caution">
    <text evidence="18">The sequence shown here is derived from an EMBL/GenBank/DDBJ whole genome shotgun (WGS) entry which is preliminary data.</text>
</comment>
<keyword evidence="12 15" id="KW-0472">Membrane</keyword>
<name>A0A9P8LIY2_9PEZI</name>
<evidence type="ECO:0000256" key="9">
    <source>
        <dbReference type="ARBA" id="ARBA00022848"/>
    </source>
</evidence>
<evidence type="ECO:0000256" key="1">
    <source>
        <dbReference type="ARBA" id="ARBA00001970"/>
    </source>
</evidence>
<evidence type="ECO:0000256" key="5">
    <source>
        <dbReference type="ARBA" id="ARBA00022490"/>
    </source>
</evidence>
<keyword evidence="8 15" id="KW-0256">Endoplasmic reticulum</keyword>
<evidence type="ECO:0000256" key="12">
    <source>
        <dbReference type="ARBA" id="ARBA00023136"/>
    </source>
</evidence>
<dbReference type="InterPro" id="IPR036273">
    <property type="entry name" value="CRAL/TRIO_N_dom_sf"/>
</dbReference>
<evidence type="ECO:0000256" key="14">
    <source>
        <dbReference type="ARBA" id="ARBA00024180"/>
    </source>
</evidence>
<dbReference type="GO" id="GO:0017157">
    <property type="term" value="P:regulation of exocytosis"/>
    <property type="evidence" value="ECO:0007669"/>
    <property type="project" value="TreeGrafter"/>
</dbReference>